<sequence>MATAQHDVMLIKYCSVAALALIVWDHLILLGEEKTIILRSGARFSVPAWVFCVNRYWSIIGMIHINVVLVFLSASEMSNGRCQSLSAMIVLYLIIATFGTNTYLTIRQFQVWEGGRSILYMLITSFVLTHIPGLVLAVLSMKNLYANSTYVPALNTCAVLTKSKLYGAWTCVVVYNTIALVLSLLNGLHRPRHRNVDIISYLKSDGALFFGIVFVLRYAVLILMIKLPTDQFFLPTLFVWPVTSATLSRFIITSEARKIRRDVYVLGSYEMETRQ</sequence>
<protein>
    <submittedName>
        <fullName evidence="1">Uncharacterized protein</fullName>
    </submittedName>
</protein>
<gene>
    <name evidence="1" type="ORF">BDY19DRAFT_907336</name>
</gene>
<name>A0ACB8U0D4_9APHY</name>
<organism evidence="1 2">
    <name type="scientific">Irpex rosettiformis</name>
    <dbReference type="NCBI Taxonomy" id="378272"/>
    <lineage>
        <taxon>Eukaryota</taxon>
        <taxon>Fungi</taxon>
        <taxon>Dikarya</taxon>
        <taxon>Basidiomycota</taxon>
        <taxon>Agaricomycotina</taxon>
        <taxon>Agaricomycetes</taxon>
        <taxon>Polyporales</taxon>
        <taxon>Irpicaceae</taxon>
        <taxon>Irpex</taxon>
    </lineage>
</organism>
<dbReference type="EMBL" id="MU274917">
    <property type="protein sequence ID" value="KAI0087475.1"/>
    <property type="molecule type" value="Genomic_DNA"/>
</dbReference>
<proteinExistence type="predicted"/>
<dbReference type="Proteomes" id="UP001055072">
    <property type="component" value="Unassembled WGS sequence"/>
</dbReference>
<evidence type="ECO:0000313" key="1">
    <source>
        <dbReference type="EMBL" id="KAI0087475.1"/>
    </source>
</evidence>
<evidence type="ECO:0000313" key="2">
    <source>
        <dbReference type="Proteomes" id="UP001055072"/>
    </source>
</evidence>
<reference evidence="1" key="1">
    <citation type="journal article" date="2021" name="Environ. Microbiol.">
        <title>Gene family expansions and transcriptome signatures uncover fungal adaptations to wood decay.</title>
        <authorList>
            <person name="Hage H."/>
            <person name="Miyauchi S."/>
            <person name="Viragh M."/>
            <person name="Drula E."/>
            <person name="Min B."/>
            <person name="Chaduli D."/>
            <person name="Navarro D."/>
            <person name="Favel A."/>
            <person name="Norest M."/>
            <person name="Lesage-Meessen L."/>
            <person name="Balint B."/>
            <person name="Merenyi Z."/>
            <person name="de Eugenio L."/>
            <person name="Morin E."/>
            <person name="Martinez A.T."/>
            <person name="Baldrian P."/>
            <person name="Stursova M."/>
            <person name="Martinez M.J."/>
            <person name="Novotny C."/>
            <person name="Magnuson J.K."/>
            <person name="Spatafora J.W."/>
            <person name="Maurice S."/>
            <person name="Pangilinan J."/>
            <person name="Andreopoulos W."/>
            <person name="LaButti K."/>
            <person name="Hundley H."/>
            <person name="Na H."/>
            <person name="Kuo A."/>
            <person name="Barry K."/>
            <person name="Lipzen A."/>
            <person name="Henrissat B."/>
            <person name="Riley R."/>
            <person name="Ahrendt S."/>
            <person name="Nagy L.G."/>
            <person name="Grigoriev I.V."/>
            <person name="Martin F."/>
            <person name="Rosso M.N."/>
        </authorList>
    </citation>
    <scope>NUCLEOTIDE SEQUENCE</scope>
    <source>
        <strain evidence="1">CBS 384.51</strain>
    </source>
</reference>
<comment type="caution">
    <text evidence="1">The sequence shown here is derived from an EMBL/GenBank/DDBJ whole genome shotgun (WGS) entry which is preliminary data.</text>
</comment>
<accession>A0ACB8U0D4</accession>
<keyword evidence="2" id="KW-1185">Reference proteome</keyword>